<evidence type="ECO:0000259" key="4">
    <source>
        <dbReference type="Pfam" id="PF01176"/>
    </source>
</evidence>
<accession>A0A8K0L5B7</accession>
<feature type="domain" description="S1-like" evidence="4">
    <location>
        <begin position="26"/>
        <end position="96"/>
    </location>
</feature>
<dbReference type="OrthoDB" id="1738325at2759"/>
<dbReference type="PANTHER" id="PTHR21641:SF0">
    <property type="entry name" value="RNA-BINDING PROTEIN EIF1AD-RELATED"/>
    <property type="match status" value="1"/>
</dbReference>
<evidence type="ECO:0000256" key="2">
    <source>
        <dbReference type="ARBA" id="ARBA00022884"/>
    </source>
</evidence>
<dbReference type="PANTHER" id="PTHR21641">
    <property type="entry name" value="TRANSLATION INITIATION FACTOR-RELATED"/>
    <property type="match status" value="1"/>
</dbReference>
<comment type="similarity">
    <text evidence="1">Belongs to the EIF1AD family.</text>
</comment>
<gene>
    <name evidence="5" type="ORF">KVT40_003618</name>
</gene>
<proteinExistence type="inferred from homology"/>
<keyword evidence="6" id="KW-1185">Reference proteome</keyword>
<dbReference type="AlphaFoldDB" id="A0A8K0L5B7"/>
<dbReference type="InterPro" id="IPR012340">
    <property type="entry name" value="NA-bd_OB-fold"/>
</dbReference>
<dbReference type="InterPro" id="IPR001253">
    <property type="entry name" value="TIF_eIF-1A"/>
</dbReference>
<evidence type="ECO:0000256" key="3">
    <source>
        <dbReference type="SAM" id="MobiDB-lite"/>
    </source>
</evidence>
<sequence>MPKPRRNILAAAEETLTPPSALPPSQQICRILRAAGNNLYHVTPPSPSTTESDSLLVELAQKFRSTIWVKRGSYVVVDTSTLADRENKIAGEIVNIVRDVKRWMKMGYWPAEFKAGRRGWEESDSEEERVGMMPPSDSEGEDEG</sequence>
<evidence type="ECO:0000313" key="5">
    <source>
        <dbReference type="EMBL" id="KAG8627745.1"/>
    </source>
</evidence>
<keyword evidence="2" id="KW-0694">RNA-binding</keyword>
<dbReference type="GO" id="GO:0003743">
    <property type="term" value="F:translation initiation factor activity"/>
    <property type="evidence" value="ECO:0007669"/>
    <property type="project" value="InterPro"/>
</dbReference>
<organism evidence="5 6">
    <name type="scientific">Elsinoe batatas</name>
    <dbReference type="NCBI Taxonomy" id="2601811"/>
    <lineage>
        <taxon>Eukaryota</taxon>
        <taxon>Fungi</taxon>
        <taxon>Dikarya</taxon>
        <taxon>Ascomycota</taxon>
        <taxon>Pezizomycotina</taxon>
        <taxon>Dothideomycetes</taxon>
        <taxon>Dothideomycetidae</taxon>
        <taxon>Myriangiales</taxon>
        <taxon>Elsinoaceae</taxon>
        <taxon>Elsinoe</taxon>
    </lineage>
</organism>
<dbReference type="GO" id="GO:0005634">
    <property type="term" value="C:nucleus"/>
    <property type="evidence" value="ECO:0007669"/>
    <property type="project" value="TreeGrafter"/>
</dbReference>
<comment type="caution">
    <text evidence="5">The sequence shown here is derived from an EMBL/GenBank/DDBJ whole genome shotgun (WGS) entry which is preliminary data.</text>
</comment>
<dbReference type="SMART" id="SM00652">
    <property type="entry name" value="eIF1a"/>
    <property type="match status" value="1"/>
</dbReference>
<dbReference type="EMBL" id="JAESVG020000004">
    <property type="protein sequence ID" value="KAG8627745.1"/>
    <property type="molecule type" value="Genomic_DNA"/>
</dbReference>
<dbReference type="Proteomes" id="UP000809789">
    <property type="component" value="Unassembled WGS sequence"/>
</dbReference>
<name>A0A8K0L5B7_9PEZI</name>
<dbReference type="Pfam" id="PF01176">
    <property type="entry name" value="eIF-1a"/>
    <property type="match status" value="1"/>
</dbReference>
<evidence type="ECO:0000313" key="6">
    <source>
        <dbReference type="Proteomes" id="UP000809789"/>
    </source>
</evidence>
<dbReference type="SUPFAM" id="SSF50249">
    <property type="entry name" value="Nucleic acid-binding proteins"/>
    <property type="match status" value="1"/>
</dbReference>
<protein>
    <recommendedName>
        <fullName evidence="4">S1-like domain-containing protein</fullName>
    </recommendedName>
</protein>
<feature type="region of interest" description="Disordered" evidence="3">
    <location>
        <begin position="116"/>
        <end position="144"/>
    </location>
</feature>
<evidence type="ECO:0000256" key="1">
    <source>
        <dbReference type="ARBA" id="ARBA00007340"/>
    </source>
</evidence>
<reference evidence="5" key="1">
    <citation type="submission" date="2021-07" db="EMBL/GenBank/DDBJ databases">
        <title>Elsinoe batatas strain:CRI-CJ2 Genome sequencing and assembly.</title>
        <authorList>
            <person name="Huang L."/>
        </authorList>
    </citation>
    <scope>NUCLEOTIDE SEQUENCE</scope>
    <source>
        <strain evidence="5">CRI-CJ2</strain>
    </source>
</reference>
<dbReference type="InterPro" id="IPR006196">
    <property type="entry name" value="RNA-binding_domain_S1_IF1"/>
</dbReference>
<dbReference type="GO" id="GO:0003723">
    <property type="term" value="F:RNA binding"/>
    <property type="evidence" value="ECO:0007669"/>
    <property type="project" value="UniProtKB-KW"/>
</dbReference>
<dbReference type="InterPro" id="IPR039294">
    <property type="entry name" value="EIF1AD"/>
</dbReference>
<dbReference type="Gene3D" id="2.40.50.140">
    <property type="entry name" value="Nucleic acid-binding proteins"/>
    <property type="match status" value="1"/>
</dbReference>